<proteinExistence type="predicted"/>
<dbReference type="AlphaFoldDB" id="H0R5A5"/>
<sequence length="151" mass="17097">MTVIDNVTPTGALSAETVGEWVPVERARELESQIARERELRVQAQETVARLRNEDIERNAAAREWADDNDLCHQFEAFCESYGWEGRTNDMDVTVIVSVAVPLTVGDVPRDEQFADDLADRIDHQMIVDLLEDVSSDAIREFRVAEYSRAS</sequence>
<keyword evidence="1" id="KW-0175">Coiled coil</keyword>
<gene>
    <name evidence="2" type="ORF">GOEFS_109_00010</name>
</gene>
<feature type="coiled-coil region" evidence="1">
    <location>
        <begin position="27"/>
        <end position="54"/>
    </location>
</feature>
<reference evidence="2 3" key="1">
    <citation type="submission" date="2011-12" db="EMBL/GenBank/DDBJ databases">
        <title>Whole genome shotgun sequence of Gordonia effusa NBRC 100432.</title>
        <authorList>
            <person name="Yoshida I."/>
            <person name="Takarada H."/>
            <person name="Hosoyama A."/>
            <person name="Tsuchikane K."/>
            <person name="Katsumata H."/>
            <person name="Yamazaki S."/>
            <person name="Fujita N."/>
        </authorList>
    </citation>
    <scope>NUCLEOTIDE SEQUENCE [LARGE SCALE GENOMIC DNA]</scope>
    <source>
        <strain evidence="2 3">NBRC 100432</strain>
    </source>
</reference>
<dbReference type="Proteomes" id="UP000035034">
    <property type="component" value="Unassembled WGS sequence"/>
</dbReference>
<accession>H0R5A5</accession>
<name>H0R5A5_9ACTN</name>
<evidence type="ECO:0000256" key="1">
    <source>
        <dbReference type="SAM" id="Coils"/>
    </source>
</evidence>
<dbReference type="RefSeq" id="WP_007319591.1">
    <property type="nucleotide sequence ID" value="NZ_BAEH01000109.1"/>
</dbReference>
<evidence type="ECO:0000313" key="2">
    <source>
        <dbReference type="EMBL" id="GAB20256.1"/>
    </source>
</evidence>
<organism evidence="2 3">
    <name type="scientific">Gordonia effusa NBRC 100432</name>
    <dbReference type="NCBI Taxonomy" id="1077974"/>
    <lineage>
        <taxon>Bacteria</taxon>
        <taxon>Bacillati</taxon>
        <taxon>Actinomycetota</taxon>
        <taxon>Actinomycetes</taxon>
        <taxon>Mycobacteriales</taxon>
        <taxon>Gordoniaceae</taxon>
        <taxon>Gordonia</taxon>
    </lineage>
</organism>
<evidence type="ECO:0000313" key="3">
    <source>
        <dbReference type="Proteomes" id="UP000035034"/>
    </source>
</evidence>
<dbReference type="EMBL" id="BAEH01000109">
    <property type="protein sequence ID" value="GAB20256.1"/>
    <property type="molecule type" value="Genomic_DNA"/>
</dbReference>
<comment type="caution">
    <text evidence="2">The sequence shown here is derived from an EMBL/GenBank/DDBJ whole genome shotgun (WGS) entry which is preliminary data.</text>
</comment>
<protein>
    <submittedName>
        <fullName evidence="2">Uncharacterized protein</fullName>
    </submittedName>
</protein>
<keyword evidence="3" id="KW-1185">Reference proteome</keyword>
<dbReference type="OrthoDB" id="4730062at2"/>